<name>A0A0F9ENM6_9ZZZZ</name>
<comment type="caution">
    <text evidence="1">The sequence shown here is derived from an EMBL/GenBank/DDBJ whole genome shotgun (WGS) entry which is preliminary data.</text>
</comment>
<proteinExistence type="predicted"/>
<dbReference type="AlphaFoldDB" id="A0A0F9ENM6"/>
<gene>
    <name evidence="1" type="ORF">LCGC14_2404930</name>
</gene>
<dbReference type="EMBL" id="LAZR01036202">
    <property type="protein sequence ID" value="KKL25473.1"/>
    <property type="molecule type" value="Genomic_DNA"/>
</dbReference>
<reference evidence="1" key="1">
    <citation type="journal article" date="2015" name="Nature">
        <title>Complex archaea that bridge the gap between prokaryotes and eukaryotes.</title>
        <authorList>
            <person name="Spang A."/>
            <person name="Saw J.H."/>
            <person name="Jorgensen S.L."/>
            <person name="Zaremba-Niedzwiedzka K."/>
            <person name="Martijn J."/>
            <person name="Lind A.E."/>
            <person name="van Eijk R."/>
            <person name="Schleper C."/>
            <person name="Guy L."/>
            <person name="Ettema T.J."/>
        </authorList>
    </citation>
    <scope>NUCLEOTIDE SEQUENCE</scope>
</reference>
<protein>
    <submittedName>
        <fullName evidence="1">Uncharacterized protein</fullName>
    </submittedName>
</protein>
<accession>A0A0F9ENM6</accession>
<evidence type="ECO:0000313" key="1">
    <source>
        <dbReference type="EMBL" id="KKL25473.1"/>
    </source>
</evidence>
<feature type="non-terminal residue" evidence="1">
    <location>
        <position position="117"/>
    </location>
</feature>
<sequence>MRKENTRCLGHRDEYGLRIVQHARLYNRRRLRRAVPRADNDAMSLDLEPTGRSRPLGAPYDDVLLKSFARRSHAVADDLTNCVLDVGLGAEQLHGAAAALRPARAQALGEVDRRLLP</sequence>
<organism evidence="1">
    <name type="scientific">marine sediment metagenome</name>
    <dbReference type="NCBI Taxonomy" id="412755"/>
    <lineage>
        <taxon>unclassified sequences</taxon>
        <taxon>metagenomes</taxon>
        <taxon>ecological metagenomes</taxon>
    </lineage>
</organism>